<keyword evidence="3 5" id="KW-0698">rRNA processing</keyword>
<accession>A0AAV7KBF8</accession>
<protein>
    <recommendedName>
        <fullName evidence="5">U3 small nucleolar RNA-associated protein 11</fullName>
        <shortName evidence="5">U3 snoRNA-associated protein 11</shortName>
    </recommendedName>
</protein>
<dbReference type="Proteomes" id="UP001165289">
    <property type="component" value="Unassembled WGS sequence"/>
</dbReference>
<dbReference type="AlphaFoldDB" id="A0AAV7KBF8"/>
<evidence type="ECO:0000256" key="2">
    <source>
        <dbReference type="ARBA" id="ARBA00008105"/>
    </source>
</evidence>
<organism evidence="7 8">
    <name type="scientific">Oopsacas minuta</name>
    <dbReference type="NCBI Taxonomy" id="111878"/>
    <lineage>
        <taxon>Eukaryota</taxon>
        <taxon>Metazoa</taxon>
        <taxon>Porifera</taxon>
        <taxon>Hexactinellida</taxon>
        <taxon>Hexasterophora</taxon>
        <taxon>Lyssacinosida</taxon>
        <taxon>Leucopsacidae</taxon>
        <taxon>Oopsacas</taxon>
    </lineage>
</organism>
<feature type="region of interest" description="Disordered" evidence="6">
    <location>
        <begin position="156"/>
        <end position="194"/>
    </location>
</feature>
<dbReference type="Pfam" id="PF03998">
    <property type="entry name" value="Utp11"/>
    <property type="match status" value="1"/>
</dbReference>
<evidence type="ECO:0000256" key="6">
    <source>
        <dbReference type="SAM" id="MobiDB-lite"/>
    </source>
</evidence>
<comment type="function">
    <text evidence="5">Involved in nucleolar processing of pre-18S ribosomal RNA.</text>
</comment>
<name>A0AAV7KBF8_9METZ</name>
<comment type="subcellular location">
    <subcellularLocation>
        <location evidence="1 5">Nucleus</location>
        <location evidence="1 5">Nucleolus</location>
    </subcellularLocation>
</comment>
<keyword evidence="8" id="KW-1185">Reference proteome</keyword>
<dbReference type="PANTHER" id="PTHR12838:SF0">
    <property type="entry name" value="U3 SMALL NUCLEOLAR RNA-ASSOCIATED PROTEIN 11-RELATED"/>
    <property type="match status" value="1"/>
</dbReference>
<dbReference type="PIRSF" id="PIRSF015952">
    <property type="entry name" value="U3snoRNP11"/>
    <property type="match status" value="1"/>
</dbReference>
<dbReference type="EMBL" id="JAKMXF010000110">
    <property type="protein sequence ID" value="KAI6657954.1"/>
    <property type="molecule type" value="Genomic_DNA"/>
</dbReference>
<evidence type="ECO:0000313" key="7">
    <source>
        <dbReference type="EMBL" id="KAI6657954.1"/>
    </source>
</evidence>
<dbReference type="GO" id="GO:0032040">
    <property type="term" value="C:small-subunit processome"/>
    <property type="evidence" value="ECO:0007669"/>
    <property type="project" value="UniProtKB-UniRule"/>
</dbReference>
<gene>
    <name evidence="7" type="ORF">LOD99_15671</name>
</gene>
<proteinExistence type="inferred from homology"/>
<comment type="caution">
    <text evidence="7">The sequence shown here is derived from an EMBL/GenBank/DDBJ whole genome shotgun (WGS) entry which is preliminary data.</text>
</comment>
<comment type="similarity">
    <text evidence="2 5">Belongs to the UTP11 family.</text>
</comment>
<dbReference type="InterPro" id="IPR007144">
    <property type="entry name" value="SSU_processome_Utp11"/>
</dbReference>
<evidence type="ECO:0000256" key="4">
    <source>
        <dbReference type="ARBA" id="ARBA00023242"/>
    </source>
</evidence>
<dbReference type="GO" id="GO:0006364">
    <property type="term" value="P:rRNA processing"/>
    <property type="evidence" value="ECO:0007669"/>
    <property type="project" value="UniProtKB-UniRule"/>
</dbReference>
<evidence type="ECO:0000256" key="1">
    <source>
        <dbReference type="ARBA" id="ARBA00004604"/>
    </source>
</evidence>
<evidence type="ECO:0000256" key="5">
    <source>
        <dbReference type="PIRNR" id="PIRNR015952"/>
    </source>
</evidence>
<comment type="subunit">
    <text evidence="5">Component of the ribosomal small subunit (SSU) processome.</text>
</comment>
<reference evidence="7 8" key="1">
    <citation type="journal article" date="2023" name="BMC Biol.">
        <title>The compact genome of the sponge Oopsacas minuta (Hexactinellida) is lacking key metazoan core genes.</title>
        <authorList>
            <person name="Santini S."/>
            <person name="Schenkelaars Q."/>
            <person name="Jourda C."/>
            <person name="Duchesne M."/>
            <person name="Belahbib H."/>
            <person name="Rocher C."/>
            <person name="Selva M."/>
            <person name="Riesgo A."/>
            <person name="Vervoort M."/>
            <person name="Leys S.P."/>
            <person name="Kodjabachian L."/>
            <person name="Le Bivic A."/>
            <person name="Borchiellini C."/>
            <person name="Claverie J.M."/>
            <person name="Renard E."/>
        </authorList>
    </citation>
    <scope>NUCLEOTIDE SEQUENCE [LARGE SCALE GENOMIC DNA]</scope>
    <source>
        <strain evidence="7">SPO-2</strain>
    </source>
</reference>
<keyword evidence="4 5" id="KW-0539">Nucleus</keyword>
<sequence>MSSYKNAHKSYQKIHRERAQPNARKKFGLLQKHKDYVLRAKNYHRKQDLLKILREKAQNRNPDEFYFRMISQKTVDGQHIIDTDEKLSKDEVKLLRSQDLNYINFKLAGEKKKIERLRGEVQLIGKNTGEKRENTHIIFVGNKKELLKYENMADQKNNTKQSDQDQVDEMDHGEDNSMLQPPIHNPVKDSKLSRELKQRKLRANTLNKLARKMEIDKAIKKEKPIITRKNDGGVVYKWKKERKK</sequence>
<dbReference type="PANTHER" id="PTHR12838">
    <property type="entry name" value="U3 SMALL NUCLEOLAR RNA-ASSOCIATED PROTEIN 11"/>
    <property type="match status" value="1"/>
</dbReference>
<evidence type="ECO:0000313" key="8">
    <source>
        <dbReference type="Proteomes" id="UP001165289"/>
    </source>
</evidence>
<evidence type="ECO:0000256" key="3">
    <source>
        <dbReference type="ARBA" id="ARBA00022552"/>
    </source>
</evidence>